<evidence type="ECO:0000313" key="12">
    <source>
        <dbReference type="EnsemblMetazoa" id="AATE004365-PA.1"/>
    </source>
</evidence>
<evidence type="ECO:0000256" key="5">
    <source>
        <dbReference type="ARBA" id="ARBA00022679"/>
    </source>
</evidence>
<evidence type="ECO:0000256" key="3">
    <source>
        <dbReference type="ARBA" id="ARBA00004496"/>
    </source>
</evidence>
<comment type="cofactor">
    <cofactor evidence="1">
        <name>Mn(2+)</name>
        <dbReference type="ChEBI" id="CHEBI:29035"/>
    </cofactor>
</comment>
<evidence type="ECO:0000259" key="10">
    <source>
        <dbReference type="Pfam" id="PF03828"/>
    </source>
</evidence>
<dbReference type="SUPFAM" id="SSF81631">
    <property type="entry name" value="PAP/OAS1 substrate-binding domain"/>
    <property type="match status" value="1"/>
</dbReference>
<feature type="region of interest" description="Disordered" evidence="9">
    <location>
        <begin position="1043"/>
        <end position="1091"/>
    </location>
</feature>
<comment type="cofactor">
    <cofactor evidence="2">
        <name>Mg(2+)</name>
        <dbReference type="ChEBI" id="CHEBI:18420"/>
    </cofactor>
</comment>
<dbReference type="Pfam" id="PF22600">
    <property type="entry name" value="MTPAP-like_central"/>
    <property type="match status" value="1"/>
</dbReference>
<dbReference type="PANTHER" id="PTHR12271">
    <property type="entry name" value="POLY A POLYMERASE CID PAP -RELATED"/>
    <property type="match status" value="1"/>
</dbReference>
<keyword evidence="6" id="KW-0479">Metal-binding</keyword>
<dbReference type="Gene3D" id="3.30.460.10">
    <property type="entry name" value="Beta Polymerase, domain 2"/>
    <property type="match status" value="1"/>
</dbReference>
<feature type="compositionally biased region" description="Basic and acidic residues" evidence="9">
    <location>
        <begin position="805"/>
        <end position="821"/>
    </location>
</feature>
<feature type="compositionally biased region" description="Low complexity" evidence="9">
    <location>
        <begin position="795"/>
        <end position="804"/>
    </location>
</feature>
<feature type="region of interest" description="Disordered" evidence="9">
    <location>
        <begin position="151"/>
        <end position="284"/>
    </location>
</feature>
<feature type="compositionally biased region" description="Low complexity" evidence="9">
    <location>
        <begin position="385"/>
        <end position="396"/>
    </location>
</feature>
<feature type="compositionally biased region" description="Polar residues" evidence="9">
    <location>
        <begin position="371"/>
        <end position="381"/>
    </location>
</feature>
<name>A0A182IRZ8_ANOAO</name>
<reference evidence="12" key="1">
    <citation type="submission" date="2022-08" db="UniProtKB">
        <authorList>
            <consortium name="EnsemblMetazoa"/>
        </authorList>
    </citation>
    <scope>IDENTIFICATION</scope>
    <source>
        <strain evidence="12">EBRO</strain>
    </source>
</reference>
<evidence type="ECO:0000256" key="8">
    <source>
        <dbReference type="ARBA" id="ARBA00038491"/>
    </source>
</evidence>
<protein>
    <submittedName>
        <fullName evidence="12">Uncharacterized protein</fullName>
    </submittedName>
</protein>
<dbReference type="GO" id="GO:0031123">
    <property type="term" value="P:RNA 3'-end processing"/>
    <property type="evidence" value="ECO:0007669"/>
    <property type="project" value="TreeGrafter"/>
</dbReference>
<accession>A0A182IRZ8</accession>
<dbReference type="InterPro" id="IPR054708">
    <property type="entry name" value="MTPAP-like_central"/>
</dbReference>
<keyword evidence="5" id="KW-0808">Transferase</keyword>
<comment type="similarity">
    <text evidence="8">Belongs to the DNA polymerase type-B-like family. GLD2 subfamily.</text>
</comment>
<dbReference type="CDD" id="cd05402">
    <property type="entry name" value="NT_PAP_TUTase"/>
    <property type="match status" value="1"/>
</dbReference>
<dbReference type="STRING" id="41427.A0A182IRZ8"/>
<keyword evidence="7" id="KW-0460">Magnesium</keyword>
<proteinExistence type="inferred from homology"/>
<evidence type="ECO:0000256" key="1">
    <source>
        <dbReference type="ARBA" id="ARBA00001936"/>
    </source>
</evidence>
<evidence type="ECO:0000256" key="2">
    <source>
        <dbReference type="ARBA" id="ARBA00001946"/>
    </source>
</evidence>
<feature type="compositionally biased region" description="Low complexity" evidence="9">
    <location>
        <begin position="724"/>
        <end position="740"/>
    </location>
</feature>
<feature type="region of interest" description="Disordered" evidence="9">
    <location>
        <begin position="791"/>
        <end position="821"/>
    </location>
</feature>
<dbReference type="SUPFAM" id="SSF81301">
    <property type="entry name" value="Nucleotidyltransferase"/>
    <property type="match status" value="1"/>
</dbReference>
<feature type="domain" description="PAP-associated" evidence="10">
    <location>
        <begin position="1390"/>
        <end position="1451"/>
    </location>
</feature>
<dbReference type="InterPro" id="IPR002058">
    <property type="entry name" value="PAP_assoc"/>
</dbReference>
<feature type="region of interest" description="Disordered" evidence="9">
    <location>
        <begin position="723"/>
        <end position="753"/>
    </location>
</feature>
<feature type="domain" description="Poly(A) RNA polymerase mitochondrial-like central palm" evidence="11">
    <location>
        <begin position="1162"/>
        <end position="1303"/>
    </location>
</feature>
<feature type="compositionally biased region" description="Low complexity" evidence="9">
    <location>
        <begin position="1043"/>
        <end position="1061"/>
    </location>
</feature>
<feature type="compositionally biased region" description="Polar residues" evidence="9">
    <location>
        <begin position="1004"/>
        <end position="1017"/>
    </location>
</feature>
<dbReference type="EnsemblMetazoa" id="AATE004365-RA">
    <property type="protein sequence ID" value="AATE004365-PA.1"/>
    <property type="gene ID" value="AATE004365"/>
</dbReference>
<feature type="region of interest" description="Disordered" evidence="9">
    <location>
        <begin position="648"/>
        <end position="670"/>
    </location>
</feature>
<dbReference type="Gene3D" id="1.10.1410.10">
    <property type="match status" value="1"/>
</dbReference>
<feature type="region of interest" description="Disordered" evidence="9">
    <location>
        <begin position="348"/>
        <end position="404"/>
    </location>
</feature>
<feature type="region of interest" description="Disordered" evidence="9">
    <location>
        <begin position="993"/>
        <end position="1017"/>
    </location>
</feature>
<evidence type="ECO:0000256" key="6">
    <source>
        <dbReference type="ARBA" id="ARBA00022723"/>
    </source>
</evidence>
<organism evidence="12">
    <name type="scientific">Anopheles atroparvus</name>
    <name type="common">European mosquito</name>
    <dbReference type="NCBI Taxonomy" id="41427"/>
    <lineage>
        <taxon>Eukaryota</taxon>
        <taxon>Metazoa</taxon>
        <taxon>Ecdysozoa</taxon>
        <taxon>Arthropoda</taxon>
        <taxon>Hexapoda</taxon>
        <taxon>Insecta</taxon>
        <taxon>Pterygota</taxon>
        <taxon>Neoptera</taxon>
        <taxon>Endopterygota</taxon>
        <taxon>Diptera</taxon>
        <taxon>Nematocera</taxon>
        <taxon>Culicoidea</taxon>
        <taxon>Culicidae</taxon>
        <taxon>Anophelinae</taxon>
        <taxon>Anopheles</taxon>
    </lineage>
</organism>
<dbReference type="PANTHER" id="PTHR12271:SF40">
    <property type="entry name" value="POLY(A) RNA POLYMERASE GLD2"/>
    <property type="match status" value="1"/>
</dbReference>
<feature type="compositionally biased region" description="Basic and acidic residues" evidence="9">
    <location>
        <begin position="199"/>
        <end position="218"/>
    </location>
</feature>
<dbReference type="VEuPathDB" id="VectorBase:AATE004365"/>
<dbReference type="Pfam" id="PF03828">
    <property type="entry name" value="PAP_assoc"/>
    <property type="match status" value="1"/>
</dbReference>
<evidence type="ECO:0000256" key="7">
    <source>
        <dbReference type="ARBA" id="ARBA00022842"/>
    </source>
</evidence>
<sequence>MPNNKTSVNLCLETLDKSCASFSAHAVEAASYGELKKKGALHKVDCVIPVLNAGSAKEGEIISKSQLKPLCSKTTAHQFGTMSIMYGTSKSKKGYNNAINRKKQNQQQILNSLKSWNVQIAPSGLDKPEVELPTGIPATFMQEHGSFMHGTIAHSQSTPEPNGLPHGIKDLVAGTASNNGHETRCPETETNSAATKKRAVMESKYNKPKQKEQSEKKSSNSVHTEGVSNDKDSESMTCHEAGGVKAHTHAHSALTGIESSSRCSSEPAVVSDDKDSTTEAVTHPPFSPVAVGALKGNYHKNNHLKGRGTAAGWGWNQRQSNSGQARDFAGSKIAAGAGPGLEKVLKFTDGMPGPGNGKLKEPSNRLEHHMPNNQSFSQRESLTMHPNQQHSHQHPSYMHHPEQQHPQYMDHAHSAQQNSTGALHQYSFDFIRDVGQKMSLVDVASGSSSVNSMFRGTTQLNYNFTPQFQQQMMQHYHNSHVHHQQNHCTGQASNIQLHHVATQQQQQHQAFTHHSPGAFGGADDISCHLSPQNGGAGSGGVGGGGCAVNEPKPYPNYAVHGTAEIQNTVNSSSQNFEHQPYVYNRNGNVIHQQQQQEVNHQHPMYQSNNQQHQVHINSYHQNNNYQYHNRNVTGMRGNQLNCLVHGGGAGGHSHREEGGRNGKKSAWNGNVGKGKMGVALANGGKHFNKVQNTGYGYRRNYQHYNNHPAGGGHGQYYDYLAVSQQQQQQHQHQHQQQQQQPPVPQPHHKQQHLHRNLVYVRGYDRGHGAVLPKEYGGDIGGVSQHEAEPKGLIHSAPSSPASKSSLDREVSPAHSQDTEHGAMAEGTFDSEGEAAPCGVDDEVVTEKQEKSVLPDEDEFELKELCNVPRSSSSSSMVSIPSTESSAISSIISQTQLLECTNASVHEYDSDSSHSSDFRDASNLYSKYGQISCGQVYRSSSSTSGISSSATNPHSNEFIPSIPSSLRASSAGLDEIIVRSHSYHGSHQNLTAYGSARSAGEPSSPIGSPTGTLRPVSGTQSVPIFEELFANNHHNHPMQLTSSLEAALRSSSSSLPASSVPPNDCQSMQSGYPKKRSQSGRTSPAASQEQYRSAAVCRGQQMAFGSNSGRKNNNQVSLSYVHRASLPTDFQYTPADRFILRAHDIELKIPPGRLSNGTTWDGLSEAIWGKFCNAQQTADKYLQKMQLWRDLYISIKQGFPKYGLYLVGSTISGFGADNSDVDMCLVSRSGPGYYDPRNEALQNLMLVKNYFMSMATSSFEQFCLIQAKVPILRFQDSKNGIEVDLNYNNCVGIRNTHLLHCYSQMDWRVRPLVLVVKLWAHHHNINDAKSMTISSYSLVLMVIHFLQYGVKPSVLPCLHSLYPEKFMKIVDINSIEMIERIEPFPTDNKETLGELLLHFLEYYKDFDYAHYAISVRMASIIPIEECRLAKSYKNDVHQWKHLCIEEPFDLTNTARSVFDGEVFEQIKCTIAASWRMLKDSKDLSVLFGDPLFTPVTSTLSITS</sequence>
<dbReference type="GO" id="GO:0005737">
    <property type="term" value="C:cytoplasm"/>
    <property type="evidence" value="ECO:0007669"/>
    <property type="project" value="UniProtKB-SubCell"/>
</dbReference>
<evidence type="ECO:0000256" key="4">
    <source>
        <dbReference type="ARBA" id="ARBA00022490"/>
    </source>
</evidence>
<feature type="compositionally biased region" description="Polar residues" evidence="9">
    <location>
        <begin position="1078"/>
        <end position="1090"/>
    </location>
</feature>
<evidence type="ECO:0000256" key="9">
    <source>
        <dbReference type="SAM" id="MobiDB-lite"/>
    </source>
</evidence>
<evidence type="ECO:0000259" key="11">
    <source>
        <dbReference type="Pfam" id="PF22600"/>
    </source>
</evidence>
<comment type="subcellular location">
    <subcellularLocation>
        <location evidence="3">Cytoplasm</location>
    </subcellularLocation>
</comment>
<dbReference type="InterPro" id="IPR043519">
    <property type="entry name" value="NT_sf"/>
</dbReference>
<dbReference type="GO" id="GO:1990817">
    <property type="term" value="F:poly(A) RNA polymerase activity"/>
    <property type="evidence" value="ECO:0007669"/>
    <property type="project" value="TreeGrafter"/>
</dbReference>
<dbReference type="GO" id="GO:0046872">
    <property type="term" value="F:metal ion binding"/>
    <property type="evidence" value="ECO:0007669"/>
    <property type="project" value="UniProtKB-KW"/>
</dbReference>
<feature type="compositionally biased region" description="Basic and acidic residues" evidence="9">
    <location>
        <begin position="358"/>
        <end position="370"/>
    </location>
</feature>
<keyword evidence="4" id="KW-0963">Cytoplasm</keyword>